<dbReference type="AlphaFoldDB" id="A0A1V6N1E9"/>
<protein>
    <submittedName>
        <fullName evidence="2">Uncharacterized protein</fullName>
    </submittedName>
</protein>
<gene>
    <name evidence="2" type="ORF">MBBAR_17c00230</name>
</gene>
<keyword evidence="3" id="KW-1185">Reference proteome</keyword>
<dbReference type="Pfam" id="PF26119">
    <property type="entry name" value="DUF8036"/>
    <property type="match status" value="1"/>
</dbReference>
<sequence>MIGVQETIEIVLIIIQIIILVGLFKIYYTNYRKVKIGFAIGLLLFTTILIMGNIFALVTLFTSKSFLPIVENSIELAGVAVLYYMARKY</sequence>
<keyword evidence="1" id="KW-1133">Transmembrane helix</keyword>
<organism evidence="2 3">
    <name type="scientific">Methanobrevibacter arboriphilus JCM 13429 = DSM 1125</name>
    <dbReference type="NCBI Taxonomy" id="1300164"/>
    <lineage>
        <taxon>Archaea</taxon>
        <taxon>Methanobacteriati</taxon>
        <taxon>Methanobacteriota</taxon>
        <taxon>Methanomada group</taxon>
        <taxon>Methanobacteria</taxon>
        <taxon>Methanobacteriales</taxon>
        <taxon>Methanobacteriaceae</taxon>
        <taxon>Methanobrevibacter</taxon>
    </lineage>
</organism>
<proteinExistence type="predicted"/>
<dbReference type="EMBL" id="JXMW01000017">
    <property type="protein sequence ID" value="OQD58383.1"/>
    <property type="molecule type" value="Genomic_DNA"/>
</dbReference>
<keyword evidence="1" id="KW-0472">Membrane</keyword>
<reference evidence="2 3" key="1">
    <citation type="submission" date="2014-12" db="EMBL/GenBank/DDBJ databases">
        <title>Genome sequence of Methanobrevibacter arboriphilicus DH1, DSM1125.</title>
        <authorList>
            <person name="Poehlein A."/>
            <person name="Thauer R.K."/>
            <person name="Seedorf H."/>
            <person name="Daniel R."/>
        </authorList>
    </citation>
    <scope>NUCLEOTIDE SEQUENCE [LARGE SCALE GENOMIC DNA]</scope>
    <source>
        <strain evidence="2 3">DH1</strain>
    </source>
</reference>
<feature type="transmembrane region" description="Helical" evidence="1">
    <location>
        <begin position="36"/>
        <end position="60"/>
    </location>
</feature>
<evidence type="ECO:0000313" key="2">
    <source>
        <dbReference type="EMBL" id="OQD58383.1"/>
    </source>
</evidence>
<comment type="caution">
    <text evidence="2">The sequence shown here is derived from an EMBL/GenBank/DDBJ whole genome shotgun (WGS) entry which is preliminary data.</text>
</comment>
<accession>A0A1V6N1E9</accession>
<keyword evidence="1" id="KW-0812">Transmembrane</keyword>
<name>A0A1V6N1E9_METAZ</name>
<evidence type="ECO:0000256" key="1">
    <source>
        <dbReference type="SAM" id="Phobius"/>
    </source>
</evidence>
<evidence type="ECO:0000313" key="3">
    <source>
        <dbReference type="Proteomes" id="UP000191661"/>
    </source>
</evidence>
<feature type="transmembrane region" description="Helical" evidence="1">
    <location>
        <begin position="6"/>
        <end position="24"/>
    </location>
</feature>
<dbReference type="InterPro" id="IPR058349">
    <property type="entry name" value="DUF8036"/>
</dbReference>
<dbReference type="RefSeq" id="WP_080460724.1">
    <property type="nucleotide sequence ID" value="NZ_BBET01000023.1"/>
</dbReference>
<dbReference type="Proteomes" id="UP000191661">
    <property type="component" value="Unassembled WGS sequence"/>
</dbReference>